<dbReference type="Gene3D" id="3.90.1520.10">
    <property type="entry name" value="H-NOX domain"/>
    <property type="match status" value="1"/>
</dbReference>
<dbReference type="GO" id="GO:0020037">
    <property type="term" value="F:heme binding"/>
    <property type="evidence" value="ECO:0007669"/>
    <property type="project" value="InterPro"/>
</dbReference>
<evidence type="ECO:0000313" key="2">
    <source>
        <dbReference type="EMBL" id="AOZ69914.1"/>
    </source>
</evidence>
<reference evidence="2 3" key="1">
    <citation type="submission" date="2016-10" db="EMBL/GenBank/DDBJ databases">
        <title>Rhodobacter sp. LPB0142, isolated from sea water.</title>
        <authorList>
            <person name="Kim E."/>
            <person name="Yi H."/>
        </authorList>
    </citation>
    <scope>NUCLEOTIDE SEQUENCE [LARGE SCALE GENOMIC DNA]</scope>
    <source>
        <strain evidence="2 3">LPB0142</strain>
    </source>
</reference>
<proteinExistence type="predicted"/>
<dbReference type="RefSeq" id="WP_071166488.1">
    <property type="nucleotide sequence ID" value="NZ_CP017781.1"/>
</dbReference>
<name>A0A1D9MDG3_9RHOB</name>
<dbReference type="InterPro" id="IPR024096">
    <property type="entry name" value="NO_sig/Golgi_transp_ligand-bd"/>
</dbReference>
<dbReference type="AlphaFoldDB" id="A0A1D9MDG3"/>
<dbReference type="InterPro" id="IPR038158">
    <property type="entry name" value="H-NOX_domain_sf"/>
</dbReference>
<dbReference type="EMBL" id="CP017781">
    <property type="protein sequence ID" value="AOZ69914.1"/>
    <property type="molecule type" value="Genomic_DNA"/>
</dbReference>
<dbReference type="STRING" id="1850250.LPB142_11755"/>
<dbReference type="InterPro" id="IPR011644">
    <property type="entry name" value="Heme_NO-bd"/>
</dbReference>
<sequence>MHGLVNKSIQSFLRDNYGQALWVRVSQQIGVDPEGFEAMLHYDDALTEELLGAATRALDRPRGVLLEDIGAYLASIEELRRLLRFGGGDYWEFLFSLDELQGRSLMALPDLDLPELALEVEGGGQFRLFVFGPMPGWGAVMTGLLRAMADDYGALVLIEQDGGGESYERVSVTLLEAAFNEGRGFDLAQPLGAT</sequence>
<dbReference type="Proteomes" id="UP000176562">
    <property type="component" value="Chromosome"/>
</dbReference>
<dbReference type="SUPFAM" id="SSF111126">
    <property type="entry name" value="Ligand-binding domain in the NO signalling and Golgi transport"/>
    <property type="match status" value="1"/>
</dbReference>
<dbReference type="PANTHER" id="PTHR45655:SF13">
    <property type="entry name" value="SOLUBLE GUANYLATE CYCLASE GCY-32-RELATED"/>
    <property type="match status" value="1"/>
</dbReference>
<feature type="domain" description="Heme NO-binding" evidence="1">
    <location>
        <begin position="2"/>
        <end position="159"/>
    </location>
</feature>
<dbReference type="KEGG" id="rhp:LPB142_11755"/>
<accession>A0A1D9MDG3</accession>
<dbReference type="Pfam" id="PF07700">
    <property type="entry name" value="HNOB"/>
    <property type="match status" value="1"/>
</dbReference>
<gene>
    <name evidence="2" type="ORF">LPB142_11755</name>
</gene>
<keyword evidence="3" id="KW-1185">Reference proteome</keyword>
<protein>
    <recommendedName>
        <fullName evidence="1">Heme NO-binding domain-containing protein</fullName>
    </recommendedName>
</protein>
<dbReference type="PANTHER" id="PTHR45655">
    <property type="entry name" value="GUANYLATE CYCLASE SOLUBLE SUBUNIT BETA-2"/>
    <property type="match status" value="1"/>
</dbReference>
<evidence type="ECO:0000313" key="3">
    <source>
        <dbReference type="Proteomes" id="UP000176562"/>
    </source>
</evidence>
<evidence type="ECO:0000259" key="1">
    <source>
        <dbReference type="Pfam" id="PF07700"/>
    </source>
</evidence>
<organism evidence="2 3">
    <name type="scientific">Rhodobacter xanthinilyticus</name>
    <dbReference type="NCBI Taxonomy" id="1850250"/>
    <lineage>
        <taxon>Bacteria</taxon>
        <taxon>Pseudomonadati</taxon>
        <taxon>Pseudomonadota</taxon>
        <taxon>Alphaproteobacteria</taxon>
        <taxon>Rhodobacterales</taxon>
        <taxon>Rhodobacter group</taxon>
        <taxon>Rhodobacter</taxon>
    </lineage>
</organism>